<reference evidence="2" key="2">
    <citation type="submission" date="2021-04" db="EMBL/GenBank/DDBJ databases">
        <authorList>
            <person name="Gilroy R."/>
        </authorList>
    </citation>
    <scope>NUCLEOTIDE SEQUENCE</scope>
    <source>
        <strain evidence="2">CHK185-1770</strain>
    </source>
</reference>
<dbReference type="AlphaFoldDB" id="A0A9D2MWX6"/>
<evidence type="ECO:0000313" key="3">
    <source>
        <dbReference type="Proteomes" id="UP000826793"/>
    </source>
</evidence>
<evidence type="ECO:0000259" key="1">
    <source>
        <dbReference type="PROSITE" id="PS51502"/>
    </source>
</evidence>
<organism evidence="2 3">
    <name type="scientific">Candidatus Acutalibacter pullicola</name>
    <dbReference type="NCBI Taxonomy" id="2838417"/>
    <lineage>
        <taxon>Bacteria</taxon>
        <taxon>Bacillati</taxon>
        <taxon>Bacillota</taxon>
        <taxon>Clostridia</taxon>
        <taxon>Eubacteriales</taxon>
        <taxon>Acutalibacteraceae</taxon>
        <taxon>Acutalibacter</taxon>
    </lineage>
</organism>
<comment type="caution">
    <text evidence="2">The sequence shown here is derived from an EMBL/GenBank/DDBJ whole genome shotgun (WGS) entry which is preliminary data.</text>
</comment>
<dbReference type="SMART" id="SM00886">
    <property type="entry name" value="Dabb"/>
    <property type="match status" value="1"/>
</dbReference>
<feature type="domain" description="Stress-response A/B barrel" evidence="1">
    <location>
        <begin position="2"/>
        <end position="101"/>
    </location>
</feature>
<proteinExistence type="predicted"/>
<reference evidence="2" key="1">
    <citation type="journal article" date="2021" name="PeerJ">
        <title>Extensive microbial diversity within the chicken gut microbiome revealed by metagenomics and culture.</title>
        <authorList>
            <person name="Gilroy R."/>
            <person name="Ravi A."/>
            <person name="Getino M."/>
            <person name="Pursley I."/>
            <person name="Horton D.L."/>
            <person name="Alikhan N.F."/>
            <person name="Baker D."/>
            <person name="Gharbi K."/>
            <person name="Hall N."/>
            <person name="Watson M."/>
            <person name="Adriaenssens E.M."/>
            <person name="Foster-Nyarko E."/>
            <person name="Jarju S."/>
            <person name="Secka A."/>
            <person name="Antonio M."/>
            <person name="Oren A."/>
            <person name="Chaudhuri R.R."/>
            <person name="La Ragione R."/>
            <person name="Hildebrand F."/>
            <person name="Pallen M.J."/>
        </authorList>
    </citation>
    <scope>NUCLEOTIDE SEQUENCE</scope>
    <source>
        <strain evidence="2">CHK185-1770</strain>
    </source>
</reference>
<dbReference type="PANTHER" id="PTHR37832:SF1">
    <property type="entry name" value="STRESS-RESPONSE A_B BARREL DOMAIN-CONTAINING PROTEIN"/>
    <property type="match status" value="1"/>
</dbReference>
<dbReference type="Proteomes" id="UP000826793">
    <property type="component" value="Unassembled WGS sequence"/>
</dbReference>
<protein>
    <submittedName>
        <fullName evidence="2">Dabb family protein</fullName>
    </submittedName>
</protein>
<accession>A0A9D2MWX6</accession>
<dbReference type="SUPFAM" id="SSF54909">
    <property type="entry name" value="Dimeric alpha+beta barrel"/>
    <property type="match status" value="1"/>
</dbReference>
<evidence type="ECO:0000313" key="2">
    <source>
        <dbReference type="EMBL" id="HJB98496.1"/>
    </source>
</evidence>
<dbReference type="InterPro" id="IPR013097">
    <property type="entry name" value="Dabb"/>
</dbReference>
<dbReference type="PROSITE" id="PS51502">
    <property type="entry name" value="S_R_A_B_BARREL"/>
    <property type="match status" value="1"/>
</dbReference>
<name>A0A9D2MWX6_9FIRM</name>
<dbReference type="EMBL" id="DWXG01000063">
    <property type="protein sequence ID" value="HJB98496.1"/>
    <property type="molecule type" value="Genomic_DNA"/>
</dbReference>
<dbReference type="PANTHER" id="PTHR37832">
    <property type="entry name" value="BLL2683 PROTEIN"/>
    <property type="match status" value="1"/>
</dbReference>
<dbReference type="InterPro" id="IPR011008">
    <property type="entry name" value="Dimeric_a/b-barrel"/>
</dbReference>
<sequence length="103" mass="11895">MIQHIVMFKFLEEAQGKTKAENLQEAKARMLALKDQIPQIQQMEVYLGTEGSAPSNYDYILVSQFRSMEELEQYQNHPAHVAFGAFVKELREPDGRACIDYQL</sequence>
<dbReference type="Pfam" id="PF07876">
    <property type="entry name" value="Dabb"/>
    <property type="match status" value="1"/>
</dbReference>
<dbReference type="Gene3D" id="3.30.70.100">
    <property type="match status" value="1"/>
</dbReference>
<gene>
    <name evidence="2" type="ORF">H9710_07950</name>
</gene>